<keyword evidence="2" id="KW-1185">Reference proteome</keyword>
<dbReference type="Pfam" id="PF16157">
    <property type="entry name" value="DUF4865"/>
    <property type="match status" value="1"/>
</dbReference>
<evidence type="ECO:0000313" key="1">
    <source>
        <dbReference type="EMBL" id="SFO12624.1"/>
    </source>
</evidence>
<organism evidence="1 2">
    <name type="scientific">Candidatus Pantoea varia</name>
    <dbReference type="NCBI Taxonomy" id="1881036"/>
    <lineage>
        <taxon>Bacteria</taxon>
        <taxon>Pseudomonadati</taxon>
        <taxon>Pseudomonadota</taxon>
        <taxon>Gammaproteobacteria</taxon>
        <taxon>Enterobacterales</taxon>
        <taxon>Erwiniaceae</taxon>
        <taxon>Pantoea</taxon>
    </lineage>
</organism>
<name>A0A1I5EM81_9GAMM</name>
<evidence type="ECO:0000313" key="2">
    <source>
        <dbReference type="Proteomes" id="UP000198968"/>
    </source>
</evidence>
<accession>A0A1I5EM81</accession>
<dbReference type="InterPro" id="IPR032349">
    <property type="entry name" value="DUF4865"/>
</dbReference>
<dbReference type="OrthoDB" id="2065010at2"/>
<protein>
    <recommendedName>
        <fullName evidence="3">DUF4865 domain-containing protein</fullName>
    </recommendedName>
</protein>
<evidence type="ECO:0008006" key="3">
    <source>
        <dbReference type="Google" id="ProtNLM"/>
    </source>
</evidence>
<dbReference type="RefSeq" id="WP_090964983.1">
    <property type="nucleotide sequence ID" value="NZ_FOVG01000003.1"/>
</dbReference>
<reference evidence="2" key="1">
    <citation type="submission" date="2016-10" db="EMBL/GenBank/DDBJ databases">
        <authorList>
            <person name="Varghese N."/>
            <person name="Submissions S."/>
        </authorList>
    </citation>
    <scope>NUCLEOTIDE SEQUENCE [LARGE SCALE GENOMIC DNA]</scope>
    <source>
        <strain evidence="2">OV426</strain>
    </source>
</reference>
<dbReference type="Proteomes" id="UP000198968">
    <property type="component" value="Unassembled WGS sequence"/>
</dbReference>
<gene>
    <name evidence="1" type="ORF">SAMN05428971_3009</name>
</gene>
<sequence>MIIMHYRFTLPADYDMGIIEQRIRLNGARLDGFPGLVAKVYLYACREDGEPNENRYAPLYFWREARGMQRFLQSPGFATLVRDFGWPIIESWLTLEAQTPLRNLAEARFMTLNRWMIPAHSDLAALPESAGYSAWDVTRWQGVNIDASQQRPSGEQEVYRIGYLARGAAAADFQL</sequence>
<proteinExistence type="predicted"/>
<dbReference type="AlphaFoldDB" id="A0A1I5EM81"/>
<dbReference type="EMBL" id="FOVG01000003">
    <property type="protein sequence ID" value="SFO12624.1"/>
    <property type="molecule type" value="Genomic_DNA"/>
</dbReference>